<evidence type="ECO:0000256" key="1">
    <source>
        <dbReference type="SAM" id="Phobius"/>
    </source>
</evidence>
<keyword evidence="3" id="KW-1185">Reference proteome</keyword>
<dbReference type="EMBL" id="MN732867">
    <property type="protein sequence ID" value="QGZ16377.1"/>
    <property type="molecule type" value="Genomic_DNA"/>
</dbReference>
<organism evidence="2 3">
    <name type="scientific">Erwinia phage Hena1</name>
    <dbReference type="NCBI Taxonomy" id="2678601"/>
    <lineage>
        <taxon>Viruses</taxon>
        <taxon>Duplodnaviria</taxon>
        <taxon>Heunggongvirae</taxon>
        <taxon>Uroviricota</taxon>
        <taxon>Caudoviricetes</taxon>
        <taxon>Vequintavirinae</taxon>
        <taxon>Henunavirus</taxon>
        <taxon>Henunavirus hena1</taxon>
    </lineage>
</organism>
<dbReference type="Proteomes" id="UP000433183">
    <property type="component" value="Segment"/>
</dbReference>
<accession>A0A6B9JII7</accession>
<gene>
    <name evidence="2" type="ORF">Hena1_02270</name>
</gene>
<evidence type="ECO:0000313" key="3">
    <source>
        <dbReference type="Proteomes" id="UP000433183"/>
    </source>
</evidence>
<keyword evidence="1" id="KW-1133">Transmembrane helix</keyword>
<keyword evidence="1" id="KW-0812">Transmembrane</keyword>
<proteinExistence type="predicted"/>
<name>A0A6B9JII7_9CAUD</name>
<keyword evidence="1" id="KW-0472">Membrane</keyword>
<evidence type="ECO:0000313" key="2">
    <source>
        <dbReference type="EMBL" id="QGZ16377.1"/>
    </source>
</evidence>
<protein>
    <submittedName>
        <fullName evidence="2">Uncharacterized protein</fullName>
    </submittedName>
</protein>
<reference evidence="2 3" key="1">
    <citation type="submission" date="2019-11" db="EMBL/GenBank/DDBJ databases">
        <title>Characterization of a new Erwinia amylovora bacteriophage.</title>
        <authorList>
            <person name="Valentovich L.N."/>
            <person name="Akhremchuk A.E."/>
            <person name="Besarab N.V."/>
            <person name="Lagonenko A.L."/>
        </authorList>
    </citation>
    <scope>NUCLEOTIDE SEQUENCE [LARGE SCALE GENOMIC DNA]</scope>
</reference>
<sequence length="65" mass="7265">MNTCGVEFAFGLTGVEFIIICMMIGALVGGFCAFVNYVNGPGKISLIDIDLYTKDELRRMRLNRR</sequence>
<feature type="transmembrane region" description="Helical" evidence="1">
    <location>
        <begin position="17"/>
        <end position="38"/>
    </location>
</feature>